<keyword evidence="2" id="KW-1185">Reference proteome</keyword>
<reference evidence="1 2" key="1">
    <citation type="journal article" date="2022" name="DNA Res.">
        <title>Chromosomal-level genome assembly of the orchid tree Bauhinia variegata (Leguminosae; Cercidoideae) supports the allotetraploid origin hypothesis of Bauhinia.</title>
        <authorList>
            <person name="Zhong Y."/>
            <person name="Chen Y."/>
            <person name="Zheng D."/>
            <person name="Pang J."/>
            <person name="Liu Y."/>
            <person name="Luo S."/>
            <person name="Meng S."/>
            <person name="Qian L."/>
            <person name="Wei D."/>
            <person name="Dai S."/>
            <person name="Zhou R."/>
        </authorList>
    </citation>
    <scope>NUCLEOTIDE SEQUENCE [LARGE SCALE GENOMIC DNA]</scope>
    <source>
        <strain evidence="1">BV-YZ2020</strain>
    </source>
</reference>
<gene>
    <name evidence="1" type="ORF">L6164_025321</name>
</gene>
<organism evidence="1 2">
    <name type="scientific">Bauhinia variegata</name>
    <name type="common">Purple orchid tree</name>
    <name type="synonym">Phanera variegata</name>
    <dbReference type="NCBI Taxonomy" id="167791"/>
    <lineage>
        <taxon>Eukaryota</taxon>
        <taxon>Viridiplantae</taxon>
        <taxon>Streptophyta</taxon>
        <taxon>Embryophyta</taxon>
        <taxon>Tracheophyta</taxon>
        <taxon>Spermatophyta</taxon>
        <taxon>Magnoliopsida</taxon>
        <taxon>eudicotyledons</taxon>
        <taxon>Gunneridae</taxon>
        <taxon>Pentapetalae</taxon>
        <taxon>rosids</taxon>
        <taxon>fabids</taxon>
        <taxon>Fabales</taxon>
        <taxon>Fabaceae</taxon>
        <taxon>Cercidoideae</taxon>
        <taxon>Cercideae</taxon>
        <taxon>Bauhiniinae</taxon>
        <taxon>Bauhinia</taxon>
    </lineage>
</organism>
<sequence length="198" mass="21717">MSLMLRFVLAFIVLSSLLLKSFAKNCSSYSFSGNRTFALCRDLPQLSSQLHWNYEQATGKLDLACRHGRINSSIGNWFAWAINPNNNLQNSMIGAQALVAIWQSHGTTRVYTSPISGYDTSLAKGTIAYNVSGLSATHWGNEIIIFATLMLPSGTTTLVHLWQEGTLSDSMPEMHDMSSANLNAKERLDLVTGQALAV</sequence>
<evidence type="ECO:0000313" key="1">
    <source>
        <dbReference type="EMBL" id="KAI4317454.1"/>
    </source>
</evidence>
<dbReference type="EMBL" id="CM039435">
    <property type="protein sequence ID" value="KAI4317454.1"/>
    <property type="molecule type" value="Genomic_DNA"/>
</dbReference>
<protein>
    <submittedName>
        <fullName evidence="1">Uncharacterized protein</fullName>
    </submittedName>
</protein>
<dbReference type="Proteomes" id="UP000828941">
    <property type="component" value="Chromosome 10"/>
</dbReference>
<accession>A0ACB9M1Z9</accession>
<proteinExistence type="predicted"/>
<name>A0ACB9M1Z9_BAUVA</name>
<evidence type="ECO:0000313" key="2">
    <source>
        <dbReference type="Proteomes" id="UP000828941"/>
    </source>
</evidence>
<comment type="caution">
    <text evidence="1">The sequence shown here is derived from an EMBL/GenBank/DDBJ whole genome shotgun (WGS) entry which is preliminary data.</text>
</comment>